<feature type="compositionally biased region" description="Basic and acidic residues" evidence="1">
    <location>
        <begin position="97"/>
        <end position="115"/>
    </location>
</feature>
<dbReference type="RefSeq" id="WP_021291108.1">
    <property type="nucleotide sequence ID" value="NZ_BNER01000002.1"/>
</dbReference>
<feature type="region of interest" description="Disordered" evidence="1">
    <location>
        <begin position="63"/>
        <end position="115"/>
    </location>
</feature>
<feature type="transmembrane region" description="Helical" evidence="2">
    <location>
        <begin position="7"/>
        <end position="26"/>
    </location>
</feature>
<evidence type="ECO:0000313" key="4">
    <source>
        <dbReference type="Proteomes" id="UP000028875"/>
    </source>
</evidence>
<feature type="compositionally biased region" description="Basic and acidic residues" evidence="1">
    <location>
        <begin position="71"/>
        <end position="81"/>
    </location>
</feature>
<dbReference type="AlphaFoldDB" id="A0A024QBK4"/>
<evidence type="ECO:0000256" key="2">
    <source>
        <dbReference type="SAM" id="Phobius"/>
    </source>
</evidence>
<evidence type="ECO:0000256" key="1">
    <source>
        <dbReference type="SAM" id="MobiDB-lite"/>
    </source>
</evidence>
<keyword evidence="2" id="KW-1133">Transmembrane helix</keyword>
<sequence length="177" mass="19833">MKQPIRMFGIGLLTAGVIMLGTYFFFSGSVNTVDNLTNDELVSIIEEKGYHVLSNSEYIAASVNESSAQSEESKENNKNAESDNSSTDQEKEDEDSANDKEKDQAEEDKPKTYTLHIEEGMASSDISSSLEENEIIDDSSEFNDYMEENDYSLRVQLGEFEVNSDMSLYEIAEAITR</sequence>
<accession>A0A024QBK4</accession>
<dbReference type="EMBL" id="CCDP010000001">
    <property type="protein sequence ID" value="CDQ39647.1"/>
    <property type="molecule type" value="Genomic_DNA"/>
</dbReference>
<dbReference type="OrthoDB" id="2691730at2"/>
<dbReference type="Proteomes" id="UP000028875">
    <property type="component" value="Unassembled WGS sequence"/>
</dbReference>
<evidence type="ECO:0000313" key="3">
    <source>
        <dbReference type="EMBL" id="CDQ39647.1"/>
    </source>
</evidence>
<reference evidence="4" key="2">
    <citation type="submission" date="2014-05" db="EMBL/GenBank/DDBJ databases">
        <title>Draft genome sequence of Virgibacillus massiliensis Vm-5.</title>
        <authorList>
            <person name="Khelaifia S."/>
            <person name="Croce O."/>
            <person name="Lagier J.C."/>
            <person name="Raoult D."/>
        </authorList>
    </citation>
    <scope>NUCLEOTIDE SEQUENCE [LARGE SCALE GENOMIC DNA]</scope>
    <source>
        <strain evidence="4">Vm-5</strain>
    </source>
</reference>
<keyword evidence="2" id="KW-0812">Transmembrane</keyword>
<reference evidence="3 4" key="1">
    <citation type="submission" date="2014-03" db="EMBL/GenBank/DDBJ databases">
        <authorList>
            <person name="Urmite Genomes U."/>
        </authorList>
    </citation>
    <scope>NUCLEOTIDE SEQUENCE [LARGE SCALE GENOMIC DNA]</scope>
    <source>
        <strain evidence="3 4">Vm-5</strain>
    </source>
</reference>
<dbReference type="eggNOG" id="COG1559">
    <property type="taxonomic scope" value="Bacteria"/>
</dbReference>
<dbReference type="STRING" id="1462526.BN990_01959"/>
<dbReference type="Gene3D" id="3.30.1490.480">
    <property type="entry name" value="Endolytic murein transglycosylase"/>
    <property type="match status" value="1"/>
</dbReference>
<keyword evidence="2" id="KW-0472">Membrane</keyword>
<comment type="caution">
    <text evidence="3">The sequence shown here is derived from an EMBL/GenBank/DDBJ whole genome shotgun (WGS) entry which is preliminary data.</text>
</comment>
<proteinExistence type="predicted"/>
<keyword evidence="4" id="KW-1185">Reference proteome</keyword>
<gene>
    <name evidence="3" type="ORF">BN990_01959</name>
</gene>
<protein>
    <submittedName>
        <fullName evidence="3">YceG-like family protein</fullName>
    </submittedName>
</protein>
<organism evidence="3 4">
    <name type="scientific">Virgibacillus massiliensis</name>
    <dbReference type="NCBI Taxonomy" id="1462526"/>
    <lineage>
        <taxon>Bacteria</taxon>
        <taxon>Bacillati</taxon>
        <taxon>Bacillota</taxon>
        <taxon>Bacilli</taxon>
        <taxon>Bacillales</taxon>
        <taxon>Bacillaceae</taxon>
        <taxon>Virgibacillus</taxon>
    </lineage>
</organism>
<name>A0A024QBK4_9BACI</name>